<sequence length="80" mass="9073">MSNTTEISTLIQQLNQKIDDLECKAAFQEQTIDELNDALSQQQILISKMQHQMKYVVGKVKNIDASNLADPTEETPPPHY</sequence>
<dbReference type="Gene3D" id="1.20.5.300">
    <property type="match status" value="1"/>
</dbReference>
<protein>
    <recommendedName>
        <fullName evidence="1">Protein SlyX homolog</fullName>
    </recommendedName>
</protein>
<dbReference type="EMBL" id="BJLH01000011">
    <property type="protein sequence ID" value="GEA61449.1"/>
    <property type="molecule type" value="Genomic_DNA"/>
</dbReference>
<comment type="similarity">
    <text evidence="1">Belongs to the SlyX family.</text>
</comment>
<organism evidence="3 4">
    <name type="scientific">Vibrio comitans NBRC 102076</name>
    <dbReference type="NCBI Taxonomy" id="1219078"/>
    <lineage>
        <taxon>Bacteria</taxon>
        <taxon>Pseudomonadati</taxon>
        <taxon>Pseudomonadota</taxon>
        <taxon>Gammaproteobacteria</taxon>
        <taxon>Vibrionales</taxon>
        <taxon>Vibrionaceae</taxon>
        <taxon>Vibrio</taxon>
    </lineage>
</organism>
<dbReference type="Proteomes" id="UP000318242">
    <property type="component" value="Unassembled WGS sequence"/>
</dbReference>
<dbReference type="PANTHER" id="PTHR36508">
    <property type="entry name" value="PROTEIN SLYX"/>
    <property type="match status" value="1"/>
</dbReference>
<evidence type="ECO:0000313" key="4">
    <source>
        <dbReference type="Proteomes" id="UP000318242"/>
    </source>
</evidence>
<reference evidence="3 4" key="1">
    <citation type="submission" date="2019-06" db="EMBL/GenBank/DDBJ databases">
        <title>Whole genome shotgun sequence of Vibrio comitans NBRC 102076.</title>
        <authorList>
            <person name="Hosoyama A."/>
            <person name="Uohara A."/>
            <person name="Ohji S."/>
            <person name="Ichikawa N."/>
        </authorList>
    </citation>
    <scope>NUCLEOTIDE SEQUENCE [LARGE SCALE GENOMIC DNA]</scope>
    <source>
        <strain evidence="3 4">NBRC 102076</strain>
    </source>
</reference>
<keyword evidence="2" id="KW-0175">Coiled coil</keyword>
<accession>A0A4Y3IPL6</accession>
<name>A0A4Y3IPL6_9VIBR</name>
<dbReference type="RefSeq" id="WP_017029458.1">
    <property type="nucleotide sequence ID" value="NZ_BJLH01000011.1"/>
</dbReference>
<feature type="coiled-coil region" evidence="2">
    <location>
        <begin position="4"/>
        <end position="52"/>
    </location>
</feature>
<dbReference type="InterPro" id="IPR007236">
    <property type="entry name" value="SlyX"/>
</dbReference>
<dbReference type="GeneID" id="77306790"/>
<gene>
    <name evidence="1 3" type="primary">slyX</name>
    <name evidence="3" type="ORF">VCO01S_26420</name>
</gene>
<evidence type="ECO:0000256" key="1">
    <source>
        <dbReference type="HAMAP-Rule" id="MF_00715"/>
    </source>
</evidence>
<dbReference type="AlphaFoldDB" id="A0A4Y3IPL6"/>
<comment type="caution">
    <text evidence="3">The sequence shown here is derived from an EMBL/GenBank/DDBJ whole genome shotgun (WGS) entry which is preliminary data.</text>
</comment>
<keyword evidence="4" id="KW-1185">Reference proteome</keyword>
<dbReference type="HAMAP" id="MF_00715">
    <property type="entry name" value="SlyX"/>
    <property type="match status" value="1"/>
</dbReference>
<dbReference type="PANTHER" id="PTHR36508:SF1">
    <property type="entry name" value="PROTEIN SLYX"/>
    <property type="match status" value="1"/>
</dbReference>
<proteinExistence type="inferred from homology"/>
<evidence type="ECO:0000313" key="3">
    <source>
        <dbReference type="EMBL" id="GEA61449.1"/>
    </source>
</evidence>
<evidence type="ECO:0000256" key="2">
    <source>
        <dbReference type="SAM" id="Coils"/>
    </source>
</evidence>
<dbReference type="NCBIfam" id="NF003357">
    <property type="entry name" value="PRK04406.1"/>
    <property type="match status" value="1"/>
</dbReference>
<dbReference type="Pfam" id="PF04102">
    <property type="entry name" value="SlyX"/>
    <property type="match status" value="1"/>
</dbReference>